<evidence type="ECO:0000256" key="3">
    <source>
        <dbReference type="ARBA" id="ARBA00022840"/>
    </source>
</evidence>
<name>A0A1G9TDA6_9FIRM</name>
<comment type="function">
    <text evidence="6">Forms membrane-associated dynamic filaments that are essential for cell shape determination. Acts by regulating cell wall synthesis and cell elongation, and thus cell shape. A feedback loop between cell geometry and MreB localization may maintain elongated cell shape by targeting cell wall growth to regions of negative cell wall curvature.</text>
</comment>
<dbReference type="EMBL" id="FNHQ01000007">
    <property type="protein sequence ID" value="SDM45691.1"/>
    <property type="molecule type" value="Genomic_DNA"/>
</dbReference>
<dbReference type="AlphaFoldDB" id="A0A1G9TDA6"/>
<proteinExistence type="inferred from homology"/>
<dbReference type="GO" id="GO:0005737">
    <property type="term" value="C:cytoplasm"/>
    <property type="evidence" value="ECO:0007669"/>
    <property type="project" value="UniProtKB-SubCell"/>
</dbReference>
<dbReference type="SUPFAM" id="SSF53067">
    <property type="entry name" value="Actin-like ATPase domain"/>
    <property type="match status" value="2"/>
</dbReference>
<dbReference type="InterPro" id="IPR004753">
    <property type="entry name" value="MreB"/>
</dbReference>
<protein>
    <recommendedName>
        <fullName evidence="6">Cell shape-determining protein MreB</fullName>
    </recommendedName>
</protein>
<evidence type="ECO:0000313" key="8">
    <source>
        <dbReference type="Proteomes" id="UP000199309"/>
    </source>
</evidence>
<keyword evidence="3 6" id="KW-0067">ATP-binding</keyword>
<dbReference type="GO" id="GO:0000902">
    <property type="term" value="P:cell morphogenesis"/>
    <property type="evidence" value="ECO:0007669"/>
    <property type="project" value="InterPro"/>
</dbReference>
<dbReference type="InterPro" id="IPR056546">
    <property type="entry name" value="MreB_MamK-like"/>
</dbReference>
<evidence type="ECO:0000256" key="4">
    <source>
        <dbReference type="ARBA" id="ARBA00022960"/>
    </source>
</evidence>
<sequence>MFGSTKNKNKRNKERQSKRSHSFFLSRWFGNDLAIDLGTANVVVYVKGRGIVVNEPAVMAVDATVHRVVAIGKKAQEMLGRTPRNICAFHPLHNGVIADYDATEYMLRYFIRKAVGKSYVFKPRVIICVPSGVTNVERRAVVEAVLQAGVRKVVVMEEPLAAAIGAGLDIAKSNGSMVIDIGGGTTDVAVLSLSGIVISESLKIGSNTFDEAIMRYLEKQKHIIIGQRTAEELKILIGTALPDGRDLTADVRGRSTETGLPIMVDVDSKEICMALQETIHPILRAAVSILEKTPPELAADIADHGIVLTGGGFLLDGLDRLVSEATGMAAYLCDEPLLCVTLGAGKALNEMEHLKDSFDDL</sequence>
<dbReference type="GO" id="GO:0008360">
    <property type="term" value="P:regulation of cell shape"/>
    <property type="evidence" value="ECO:0007669"/>
    <property type="project" value="UniProtKB-UniRule"/>
</dbReference>
<gene>
    <name evidence="6" type="primary">mreB</name>
    <name evidence="7" type="ORF">SAMN05660299_00904</name>
</gene>
<keyword evidence="4 6" id="KW-0133">Cell shape</keyword>
<dbReference type="Gene3D" id="3.30.420.40">
    <property type="match status" value="3"/>
</dbReference>
<dbReference type="Pfam" id="PF06723">
    <property type="entry name" value="MreB_Mbl"/>
    <property type="match status" value="1"/>
</dbReference>
<evidence type="ECO:0000256" key="1">
    <source>
        <dbReference type="ARBA" id="ARBA00022490"/>
    </source>
</evidence>
<dbReference type="GO" id="GO:0005524">
    <property type="term" value="F:ATP binding"/>
    <property type="evidence" value="ECO:0007669"/>
    <property type="project" value="UniProtKB-KW"/>
</dbReference>
<dbReference type="InterPro" id="IPR043129">
    <property type="entry name" value="ATPase_NBD"/>
</dbReference>
<keyword evidence="1 6" id="KW-0963">Cytoplasm</keyword>
<accession>A0A1G9TDA6</accession>
<keyword evidence="8" id="KW-1185">Reference proteome</keyword>
<comment type="caution">
    <text evidence="6">Lacks conserved residue(s) required for the propagation of feature annotation.</text>
</comment>
<dbReference type="PRINTS" id="PR01652">
    <property type="entry name" value="SHAPEPROTEIN"/>
</dbReference>
<dbReference type="STRING" id="349095.SAMN05660299_00904"/>
<dbReference type="NCBIfam" id="TIGR00904">
    <property type="entry name" value="mreB"/>
    <property type="match status" value="1"/>
</dbReference>
<keyword evidence="2 6" id="KW-0547">Nucleotide-binding</keyword>
<dbReference type="Proteomes" id="UP000199309">
    <property type="component" value="Unassembled WGS sequence"/>
</dbReference>
<dbReference type="HAMAP" id="MF_02207">
    <property type="entry name" value="MreB"/>
    <property type="match status" value="1"/>
</dbReference>
<feature type="binding site" evidence="6">
    <location>
        <begin position="39"/>
        <end position="41"/>
    </location>
    <ligand>
        <name>ATP</name>
        <dbReference type="ChEBI" id="CHEBI:30616"/>
    </ligand>
</feature>
<organism evidence="7 8">
    <name type="scientific">Megasphaera paucivorans</name>
    <dbReference type="NCBI Taxonomy" id="349095"/>
    <lineage>
        <taxon>Bacteria</taxon>
        <taxon>Bacillati</taxon>
        <taxon>Bacillota</taxon>
        <taxon>Negativicutes</taxon>
        <taxon>Veillonellales</taxon>
        <taxon>Veillonellaceae</taxon>
        <taxon>Megasphaera</taxon>
    </lineage>
</organism>
<dbReference type="CDD" id="cd10225">
    <property type="entry name" value="ASKHA_NBD_MreB-like"/>
    <property type="match status" value="1"/>
</dbReference>
<dbReference type="NCBIfam" id="NF010539">
    <property type="entry name" value="PRK13927.1"/>
    <property type="match status" value="1"/>
</dbReference>
<evidence type="ECO:0000256" key="2">
    <source>
        <dbReference type="ARBA" id="ARBA00022741"/>
    </source>
</evidence>
<evidence type="ECO:0000313" key="7">
    <source>
        <dbReference type="EMBL" id="SDM45691.1"/>
    </source>
</evidence>
<feature type="binding site" evidence="6">
    <location>
        <begin position="183"/>
        <end position="185"/>
    </location>
    <ligand>
        <name>ATP</name>
        <dbReference type="ChEBI" id="CHEBI:30616"/>
    </ligand>
</feature>
<dbReference type="PANTHER" id="PTHR42749:SF1">
    <property type="entry name" value="CELL SHAPE-DETERMINING PROTEIN MREB"/>
    <property type="match status" value="1"/>
</dbReference>
<comment type="subunit">
    <text evidence="6">Forms polymers.</text>
</comment>
<comment type="similarity">
    <text evidence="5 6">Belongs to the FtsA/MreB family.</text>
</comment>
<evidence type="ECO:0000256" key="6">
    <source>
        <dbReference type="HAMAP-Rule" id="MF_02207"/>
    </source>
</evidence>
<dbReference type="RefSeq" id="WP_281240841.1">
    <property type="nucleotide sequence ID" value="NZ_FNHQ01000007.1"/>
</dbReference>
<feature type="binding site" evidence="6">
    <location>
        <begin position="231"/>
        <end position="234"/>
    </location>
    <ligand>
        <name>ATP</name>
        <dbReference type="ChEBI" id="CHEBI:30616"/>
    </ligand>
</feature>
<evidence type="ECO:0000256" key="5">
    <source>
        <dbReference type="ARBA" id="ARBA00023458"/>
    </source>
</evidence>
<reference evidence="7 8" key="1">
    <citation type="submission" date="2016-10" db="EMBL/GenBank/DDBJ databases">
        <authorList>
            <person name="de Groot N.N."/>
        </authorList>
    </citation>
    <scope>NUCLEOTIDE SEQUENCE [LARGE SCALE GENOMIC DNA]</scope>
    <source>
        <strain evidence="7 8">DSM 16981</strain>
    </source>
</reference>
<dbReference type="PANTHER" id="PTHR42749">
    <property type="entry name" value="CELL SHAPE-DETERMINING PROTEIN MREB"/>
    <property type="match status" value="1"/>
</dbReference>
<comment type="subcellular location">
    <subcellularLocation>
        <location evidence="6">Cytoplasm</location>
    </subcellularLocation>
    <text evidence="6">Membrane-associated.</text>
</comment>